<evidence type="ECO:0000256" key="7">
    <source>
        <dbReference type="ARBA" id="ARBA00023004"/>
    </source>
</evidence>
<feature type="transmembrane region" description="Helical" evidence="12">
    <location>
        <begin position="132"/>
        <end position="153"/>
    </location>
</feature>
<evidence type="ECO:0000256" key="2">
    <source>
        <dbReference type="ARBA" id="ARBA00022475"/>
    </source>
</evidence>
<evidence type="ECO:0000256" key="6">
    <source>
        <dbReference type="ARBA" id="ARBA00023002"/>
    </source>
</evidence>
<evidence type="ECO:0000256" key="10">
    <source>
        <dbReference type="ARBA" id="ARBA00023157"/>
    </source>
</evidence>
<evidence type="ECO:0000256" key="11">
    <source>
        <dbReference type="ARBA" id="ARBA00023444"/>
    </source>
</evidence>
<feature type="transmembrane region" description="Helical" evidence="12">
    <location>
        <begin position="75"/>
        <end position="93"/>
    </location>
</feature>
<dbReference type="InterPro" id="IPR050450">
    <property type="entry name" value="COX15/CtaA_HemeA_synthase"/>
</dbReference>
<accession>A0ABV2ACK2</accession>
<feature type="transmembrane region" description="Helical" evidence="12">
    <location>
        <begin position="329"/>
        <end position="349"/>
    </location>
</feature>
<dbReference type="PANTHER" id="PTHR35457">
    <property type="entry name" value="HEME A SYNTHASE"/>
    <property type="match status" value="1"/>
</dbReference>
<dbReference type="EMBL" id="JBEPIJ010000016">
    <property type="protein sequence ID" value="MES0874889.1"/>
    <property type="molecule type" value="Genomic_DNA"/>
</dbReference>
<comment type="pathway">
    <text evidence="11">Porphyrin-containing compound metabolism.</text>
</comment>
<keyword evidence="4" id="KW-0479">Metal-binding</keyword>
<sequence>MAWYRRLNLLTLLLCFAVIVFGAYVRLSDAGLGCPDWPGCYGHLTIPQAEHEIASAEARYPERPVDAPKAWKEMIHRYLASTLGLLILALAFGSLRLRAAARPRVLPWVLVGLVIFQGILGMWTVTWQLKPLVVTAHLLGGMTTLALLLWLYLGVRRLGTMAATDGAPLRELRSERHLAFALDRERRDDAPASAPRGARSLRVFAAFALGLLTVQIFLGGWTSTNYAALACPDLPTCHGSFWPETDVKTAFTLWHGLGINYEYGILDARARVTIHHFHRVGALIVTLTLVLLGVALLRRGERALGVAVLLALALQVSIGIGVVALQLPLWLAAAHNAGAAILVAVLVTLNHHAWARSET</sequence>
<comment type="subcellular location">
    <subcellularLocation>
        <location evidence="1">Membrane</location>
        <topology evidence="1">Multi-pass membrane protein</topology>
    </subcellularLocation>
</comment>
<evidence type="ECO:0000256" key="4">
    <source>
        <dbReference type="ARBA" id="ARBA00022723"/>
    </source>
</evidence>
<keyword evidence="5 12" id="KW-1133">Transmembrane helix</keyword>
<feature type="transmembrane region" description="Helical" evidence="12">
    <location>
        <begin position="276"/>
        <end position="297"/>
    </location>
</feature>
<keyword evidence="6" id="KW-0560">Oxidoreductase</keyword>
<dbReference type="Proteomes" id="UP001465331">
    <property type="component" value="Unassembled WGS sequence"/>
</dbReference>
<dbReference type="Pfam" id="PF02628">
    <property type="entry name" value="COX15-CtaA"/>
    <property type="match status" value="1"/>
</dbReference>
<keyword evidence="3 12" id="KW-0812">Transmembrane</keyword>
<feature type="transmembrane region" description="Helical" evidence="12">
    <location>
        <begin position="105"/>
        <end position="126"/>
    </location>
</feature>
<evidence type="ECO:0000313" key="14">
    <source>
        <dbReference type="Proteomes" id="UP001465331"/>
    </source>
</evidence>
<name>A0ABV2ACK2_9GAMM</name>
<keyword evidence="10" id="KW-1015">Disulfide bond</keyword>
<dbReference type="InterPro" id="IPR003780">
    <property type="entry name" value="COX15/CtaA_fam"/>
</dbReference>
<evidence type="ECO:0000256" key="5">
    <source>
        <dbReference type="ARBA" id="ARBA00022989"/>
    </source>
</evidence>
<evidence type="ECO:0000313" key="13">
    <source>
        <dbReference type="EMBL" id="MES0874889.1"/>
    </source>
</evidence>
<keyword evidence="14" id="KW-1185">Reference proteome</keyword>
<dbReference type="PANTHER" id="PTHR35457:SF1">
    <property type="entry name" value="HEME A SYNTHASE"/>
    <property type="match status" value="1"/>
</dbReference>
<comment type="caution">
    <text evidence="13">The sequence shown here is derived from an EMBL/GenBank/DDBJ whole genome shotgun (WGS) entry which is preliminary data.</text>
</comment>
<gene>
    <name evidence="13" type="ORF">ABSH63_12865</name>
</gene>
<evidence type="ECO:0000256" key="12">
    <source>
        <dbReference type="SAM" id="Phobius"/>
    </source>
</evidence>
<dbReference type="RefSeq" id="WP_352890272.1">
    <property type="nucleotide sequence ID" value="NZ_JBEPIJ010000016.1"/>
</dbReference>
<keyword evidence="2" id="KW-1003">Cell membrane</keyword>
<keyword evidence="8" id="KW-0350">Heme biosynthesis</keyword>
<protein>
    <submittedName>
        <fullName evidence="13">COX15/CtaA family protein</fullName>
    </submittedName>
</protein>
<keyword evidence="9 12" id="KW-0472">Membrane</keyword>
<proteinExistence type="predicted"/>
<keyword evidence="7" id="KW-0408">Iron</keyword>
<evidence type="ECO:0000256" key="3">
    <source>
        <dbReference type="ARBA" id="ARBA00022692"/>
    </source>
</evidence>
<organism evidence="13 14">
    <name type="scientific">Sinimarinibacterium thermocellulolyticum</name>
    <dbReference type="NCBI Taxonomy" id="3170016"/>
    <lineage>
        <taxon>Bacteria</taxon>
        <taxon>Pseudomonadati</taxon>
        <taxon>Pseudomonadota</taxon>
        <taxon>Gammaproteobacteria</taxon>
        <taxon>Nevskiales</taxon>
        <taxon>Nevskiaceae</taxon>
        <taxon>Sinimarinibacterium</taxon>
    </lineage>
</organism>
<feature type="transmembrane region" description="Helical" evidence="12">
    <location>
        <begin position="203"/>
        <end position="222"/>
    </location>
</feature>
<reference evidence="13 14" key="1">
    <citation type="submission" date="2024-06" db="EMBL/GenBank/DDBJ databases">
        <authorList>
            <person name="Li Z."/>
            <person name="Jiang Y."/>
        </authorList>
    </citation>
    <scope>NUCLEOTIDE SEQUENCE [LARGE SCALE GENOMIC DNA]</scope>
    <source>
        <strain evidence="13 14">HSW-8</strain>
    </source>
</reference>
<evidence type="ECO:0000256" key="1">
    <source>
        <dbReference type="ARBA" id="ARBA00004141"/>
    </source>
</evidence>
<evidence type="ECO:0000256" key="9">
    <source>
        <dbReference type="ARBA" id="ARBA00023136"/>
    </source>
</evidence>
<feature type="transmembrane region" description="Helical" evidence="12">
    <location>
        <begin position="304"/>
        <end position="323"/>
    </location>
</feature>
<evidence type="ECO:0000256" key="8">
    <source>
        <dbReference type="ARBA" id="ARBA00023133"/>
    </source>
</evidence>